<dbReference type="AlphaFoldDB" id="A0A1J5PTD7"/>
<dbReference type="EMBL" id="MLJW01003990">
    <property type="protein sequence ID" value="OIQ70860.1"/>
    <property type="molecule type" value="Genomic_DNA"/>
</dbReference>
<feature type="transmembrane region" description="Helical" evidence="1">
    <location>
        <begin position="6"/>
        <end position="26"/>
    </location>
</feature>
<sequence>MSGLFAWLESAVSWFVGIVWQALHWVLQGFMDVAIWVFGGILSAFAILINGISLPSFLQGGLGGLFTGLDPGVLFFIGAFGIPQGLALIGAGFSFRLIRKLVTLFQW</sequence>
<organism evidence="2">
    <name type="scientific">mine drainage metagenome</name>
    <dbReference type="NCBI Taxonomy" id="410659"/>
    <lineage>
        <taxon>unclassified sequences</taxon>
        <taxon>metagenomes</taxon>
        <taxon>ecological metagenomes</taxon>
    </lineage>
</organism>
<keyword evidence="1" id="KW-0812">Transmembrane</keyword>
<evidence type="ECO:0000313" key="2">
    <source>
        <dbReference type="EMBL" id="OIQ70860.1"/>
    </source>
</evidence>
<feature type="transmembrane region" description="Helical" evidence="1">
    <location>
        <begin position="33"/>
        <end position="53"/>
    </location>
</feature>
<accession>A0A1J5PTD7</accession>
<protein>
    <recommendedName>
        <fullName evidence="3">DUF2523 domain-containing protein</fullName>
    </recommendedName>
</protein>
<evidence type="ECO:0000256" key="1">
    <source>
        <dbReference type="SAM" id="Phobius"/>
    </source>
</evidence>
<keyword evidence="1" id="KW-0472">Membrane</keyword>
<keyword evidence="1" id="KW-1133">Transmembrane helix</keyword>
<name>A0A1J5PTD7_9ZZZZ</name>
<proteinExistence type="predicted"/>
<reference evidence="2" key="1">
    <citation type="submission" date="2016-10" db="EMBL/GenBank/DDBJ databases">
        <title>Sequence of Gallionella enrichment culture.</title>
        <authorList>
            <person name="Poehlein A."/>
            <person name="Muehling M."/>
            <person name="Daniel R."/>
        </authorList>
    </citation>
    <scope>NUCLEOTIDE SEQUENCE</scope>
</reference>
<evidence type="ECO:0008006" key="3">
    <source>
        <dbReference type="Google" id="ProtNLM"/>
    </source>
</evidence>
<gene>
    <name evidence="2" type="ORF">GALL_475250</name>
</gene>
<feature type="transmembrane region" description="Helical" evidence="1">
    <location>
        <begin position="73"/>
        <end position="98"/>
    </location>
</feature>
<comment type="caution">
    <text evidence="2">The sequence shown here is derived from an EMBL/GenBank/DDBJ whole genome shotgun (WGS) entry which is preliminary data.</text>
</comment>